<dbReference type="Proteomes" id="UP000219252">
    <property type="component" value="Unassembled WGS sequence"/>
</dbReference>
<evidence type="ECO:0000256" key="4">
    <source>
        <dbReference type="ARBA" id="ARBA00022801"/>
    </source>
</evidence>
<name>A0A285U614_9BACL</name>
<feature type="transmembrane region" description="Helical" evidence="8">
    <location>
        <begin position="155"/>
        <end position="174"/>
    </location>
</feature>
<dbReference type="Gene3D" id="1.20.1540.10">
    <property type="entry name" value="Rhomboid-like"/>
    <property type="match status" value="1"/>
</dbReference>
<feature type="transmembrane region" description="Helical" evidence="8">
    <location>
        <begin position="98"/>
        <end position="118"/>
    </location>
</feature>
<dbReference type="SUPFAM" id="SSF144091">
    <property type="entry name" value="Rhomboid-like"/>
    <property type="match status" value="1"/>
</dbReference>
<dbReference type="GO" id="GO:0006508">
    <property type="term" value="P:proteolysis"/>
    <property type="evidence" value="ECO:0007669"/>
    <property type="project" value="UniProtKB-KW"/>
</dbReference>
<keyword evidence="7" id="KW-0175">Coiled coil</keyword>
<evidence type="ECO:0000256" key="1">
    <source>
        <dbReference type="ARBA" id="ARBA00004141"/>
    </source>
</evidence>
<keyword evidence="6 8" id="KW-0472">Membrane</keyword>
<feature type="transmembrane region" description="Helical" evidence="8">
    <location>
        <begin position="20"/>
        <end position="38"/>
    </location>
</feature>
<evidence type="ECO:0000256" key="6">
    <source>
        <dbReference type="ARBA" id="ARBA00023136"/>
    </source>
</evidence>
<dbReference type="InterPro" id="IPR050925">
    <property type="entry name" value="Rhomboid_protease_S54"/>
</dbReference>
<evidence type="ECO:0000256" key="2">
    <source>
        <dbReference type="ARBA" id="ARBA00009045"/>
    </source>
</evidence>
<comment type="subcellular location">
    <subcellularLocation>
        <location evidence="1">Membrane</location>
        <topology evidence="1">Multi-pass membrane protein</topology>
    </subcellularLocation>
</comment>
<evidence type="ECO:0000256" key="3">
    <source>
        <dbReference type="ARBA" id="ARBA00022692"/>
    </source>
</evidence>
<evidence type="ECO:0000259" key="9">
    <source>
        <dbReference type="Pfam" id="PF01694"/>
    </source>
</evidence>
<proteinExistence type="inferred from homology"/>
<keyword evidence="11" id="KW-1185">Reference proteome</keyword>
<comment type="similarity">
    <text evidence="2">Belongs to the peptidase S54 family.</text>
</comment>
<dbReference type="InterPro" id="IPR035952">
    <property type="entry name" value="Rhomboid-like_sf"/>
</dbReference>
<dbReference type="PANTHER" id="PTHR43731:SF14">
    <property type="entry name" value="PRESENILIN-ASSOCIATED RHOMBOID-LIKE PROTEIN, MITOCHONDRIAL"/>
    <property type="match status" value="1"/>
</dbReference>
<keyword evidence="5 8" id="KW-1133">Transmembrane helix</keyword>
<evidence type="ECO:0000256" key="8">
    <source>
        <dbReference type="SAM" id="Phobius"/>
    </source>
</evidence>
<evidence type="ECO:0000256" key="5">
    <source>
        <dbReference type="ARBA" id="ARBA00022989"/>
    </source>
</evidence>
<dbReference type="GO" id="GO:0004252">
    <property type="term" value="F:serine-type endopeptidase activity"/>
    <property type="evidence" value="ECO:0007669"/>
    <property type="project" value="InterPro"/>
</dbReference>
<keyword evidence="3 8" id="KW-0812">Transmembrane</keyword>
<evidence type="ECO:0000256" key="7">
    <source>
        <dbReference type="SAM" id="Coils"/>
    </source>
</evidence>
<dbReference type="Pfam" id="PF01694">
    <property type="entry name" value="Rhomboid"/>
    <property type="match status" value="1"/>
</dbReference>
<keyword evidence="4" id="KW-0378">Hydrolase</keyword>
<dbReference type="AlphaFoldDB" id="A0A285U614"/>
<evidence type="ECO:0000313" key="11">
    <source>
        <dbReference type="Proteomes" id="UP000219252"/>
    </source>
</evidence>
<dbReference type="PANTHER" id="PTHR43731">
    <property type="entry name" value="RHOMBOID PROTEASE"/>
    <property type="match status" value="1"/>
</dbReference>
<feature type="coiled-coil region" evidence="7">
    <location>
        <begin position="302"/>
        <end position="388"/>
    </location>
</feature>
<sequence length="391" mass="43892">MITESSWKQYVKRYPATSTIIFALIMIHILAFVVGNGATDFETARQFGALLSNNKEWSEFPYLLTSNYQHIGGILHVVSNLIAIVIIAPFIERIFGTILFVILFNLTGIFGSLVTLLFTSDLTSSGASGSVFGLLGIYIALMVKQHPLLTKEISYPIIGITVINIISTFLIPGISITGHLGGLFAGMLLGMWFPASKVFIKEGLFTSFFKTIVTTIIIFAILLVPQNVIKSHSFVEVATQVGLGDYVTGKKKVALFNLHRDPVLDELNWLIDQYNEKSVALYNSLVENYNNGINQTDTTAQLKTISEKIKILEENIEIIRNHPNIDETEALQNQLLKMNESLLEAAQQAQKTLESMNYLEGNEFLTKMNEVEDDYNQFNEMLAEFRDDYEY</sequence>
<evidence type="ECO:0000313" key="10">
    <source>
        <dbReference type="EMBL" id="SOC35976.1"/>
    </source>
</evidence>
<organism evidence="10 11">
    <name type="scientific">Ureibacillus acetophenoni</name>
    <dbReference type="NCBI Taxonomy" id="614649"/>
    <lineage>
        <taxon>Bacteria</taxon>
        <taxon>Bacillati</taxon>
        <taxon>Bacillota</taxon>
        <taxon>Bacilli</taxon>
        <taxon>Bacillales</taxon>
        <taxon>Caryophanaceae</taxon>
        <taxon>Ureibacillus</taxon>
    </lineage>
</organism>
<feature type="transmembrane region" description="Helical" evidence="8">
    <location>
        <begin position="124"/>
        <end position="143"/>
    </location>
</feature>
<feature type="transmembrane region" description="Helical" evidence="8">
    <location>
        <begin position="71"/>
        <end position="91"/>
    </location>
</feature>
<feature type="transmembrane region" description="Helical" evidence="8">
    <location>
        <begin position="207"/>
        <end position="224"/>
    </location>
</feature>
<protein>
    <submittedName>
        <fullName evidence="10">Membrane associated rhomboid family serine protease</fullName>
    </submittedName>
</protein>
<gene>
    <name evidence="10" type="ORF">SAMN05877842_10237</name>
</gene>
<dbReference type="GO" id="GO:0016020">
    <property type="term" value="C:membrane"/>
    <property type="evidence" value="ECO:0007669"/>
    <property type="project" value="UniProtKB-SubCell"/>
</dbReference>
<dbReference type="RefSeq" id="WP_097148133.1">
    <property type="nucleotide sequence ID" value="NZ_OBQC01000002.1"/>
</dbReference>
<accession>A0A285U614</accession>
<feature type="domain" description="Peptidase S54 rhomboid" evidence="9">
    <location>
        <begin position="63"/>
        <end position="192"/>
    </location>
</feature>
<reference evidence="11" key="1">
    <citation type="submission" date="2017-08" db="EMBL/GenBank/DDBJ databases">
        <authorList>
            <person name="Varghese N."/>
            <person name="Submissions S."/>
        </authorList>
    </citation>
    <scope>NUCLEOTIDE SEQUENCE [LARGE SCALE GENOMIC DNA]</scope>
    <source>
        <strain evidence="11">JC23</strain>
    </source>
</reference>
<dbReference type="EMBL" id="OBQC01000002">
    <property type="protein sequence ID" value="SOC35976.1"/>
    <property type="molecule type" value="Genomic_DNA"/>
</dbReference>
<keyword evidence="10" id="KW-0645">Protease</keyword>
<dbReference type="InterPro" id="IPR022764">
    <property type="entry name" value="Peptidase_S54_rhomboid_dom"/>
</dbReference>
<dbReference type="OrthoDB" id="9813074at2"/>